<dbReference type="SUPFAM" id="SSF52540">
    <property type="entry name" value="P-loop containing nucleoside triphosphate hydrolases"/>
    <property type="match status" value="1"/>
</dbReference>
<accession>A0A1I3LWL5</accession>
<evidence type="ECO:0000259" key="5">
    <source>
        <dbReference type="Pfam" id="PF13335"/>
    </source>
</evidence>
<dbReference type="InterPro" id="IPR045006">
    <property type="entry name" value="CHLI-like"/>
</dbReference>
<feature type="domain" description="RadC-like JAB" evidence="4">
    <location>
        <begin position="1366"/>
        <end position="1456"/>
    </location>
</feature>
<dbReference type="PROSITE" id="PS01302">
    <property type="entry name" value="UPF0758"/>
    <property type="match status" value="1"/>
</dbReference>
<dbReference type="Pfam" id="PF13335">
    <property type="entry name" value="Mg_chelatase_C"/>
    <property type="match status" value="1"/>
</dbReference>
<reference evidence="8" key="1">
    <citation type="submission" date="2016-10" db="EMBL/GenBank/DDBJ databases">
        <authorList>
            <person name="Varghese N."/>
            <person name="Submissions S."/>
        </authorList>
    </citation>
    <scope>NUCLEOTIDE SEQUENCE [LARGE SCALE GENOMIC DNA]</scope>
    <source>
        <strain evidence="8">XBD1002</strain>
    </source>
</reference>
<dbReference type="Pfam" id="PF01078">
    <property type="entry name" value="Mg_chelatase"/>
    <property type="match status" value="1"/>
</dbReference>
<dbReference type="InterPro" id="IPR004482">
    <property type="entry name" value="Mg_chelat-rel"/>
</dbReference>
<evidence type="ECO:0000259" key="3">
    <source>
        <dbReference type="Pfam" id="PF01078"/>
    </source>
</evidence>
<dbReference type="RefSeq" id="WP_074932526.1">
    <property type="nucleotide sequence ID" value="NZ_FORI01000007.1"/>
</dbReference>
<dbReference type="Pfam" id="PF13541">
    <property type="entry name" value="ChlI"/>
    <property type="match status" value="1"/>
</dbReference>
<dbReference type="NCBIfam" id="TIGR00368">
    <property type="entry name" value="YifB family Mg chelatase-like AAA ATPase"/>
    <property type="match status" value="1"/>
</dbReference>
<feature type="domain" description="Mg chelatase-related protein C-terminal" evidence="5">
    <location>
        <begin position="1180"/>
        <end position="1260"/>
    </location>
</feature>
<evidence type="ECO:0000313" key="8">
    <source>
        <dbReference type="Proteomes" id="UP000182737"/>
    </source>
</evidence>
<dbReference type="InterPro" id="IPR014721">
    <property type="entry name" value="Ribsml_uS5_D2-typ_fold_subgr"/>
</dbReference>
<dbReference type="InterPro" id="IPR020891">
    <property type="entry name" value="UPF0758_CS"/>
</dbReference>
<feature type="region of interest" description="Disordered" evidence="2">
    <location>
        <begin position="134"/>
        <end position="170"/>
    </location>
</feature>
<name>A0A1I3LWL5_9SPIR</name>
<dbReference type="InterPro" id="IPR041045">
    <property type="entry name" value="LPD25"/>
</dbReference>
<keyword evidence="1" id="KW-0175">Coiled coil</keyword>
<feature type="coiled-coil region" evidence="1">
    <location>
        <begin position="434"/>
        <end position="464"/>
    </location>
</feature>
<organism evidence="7 8">
    <name type="scientific">Treponema bryantii</name>
    <dbReference type="NCBI Taxonomy" id="163"/>
    <lineage>
        <taxon>Bacteria</taxon>
        <taxon>Pseudomonadati</taxon>
        <taxon>Spirochaetota</taxon>
        <taxon>Spirochaetia</taxon>
        <taxon>Spirochaetales</taxon>
        <taxon>Treponemataceae</taxon>
        <taxon>Treponema</taxon>
    </lineage>
</organism>
<evidence type="ECO:0000256" key="2">
    <source>
        <dbReference type="SAM" id="MobiDB-lite"/>
    </source>
</evidence>
<dbReference type="Gene3D" id="3.40.50.300">
    <property type="entry name" value="P-loop containing nucleotide triphosphate hydrolases"/>
    <property type="match status" value="1"/>
</dbReference>
<dbReference type="InterPro" id="IPR025158">
    <property type="entry name" value="Mg_chelat-rel_C"/>
</dbReference>
<dbReference type="InterPro" id="IPR027417">
    <property type="entry name" value="P-loop_NTPase"/>
</dbReference>
<dbReference type="Pfam" id="PF04002">
    <property type="entry name" value="RadC"/>
    <property type="match status" value="1"/>
</dbReference>
<dbReference type="Gene3D" id="3.30.230.10">
    <property type="match status" value="1"/>
</dbReference>
<dbReference type="Gene3D" id="3.40.140.10">
    <property type="entry name" value="Cytidine Deaminase, domain 2"/>
    <property type="match status" value="1"/>
</dbReference>
<dbReference type="GO" id="GO:0005524">
    <property type="term" value="F:ATP binding"/>
    <property type="evidence" value="ECO:0007669"/>
    <property type="project" value="InterPro"/>
</dbReference>
<dbReference type="InterPro" id="IPR000523">
    <property type="entry name" value="Mg_chelatse_chII-like_cat_dom"/>
</dbReference>
<evidence type="ECO:0000256" key="1">
    <source>
        <dbReference type="SAM" id="Coils"/>
    </source>
</evidence>
<dbReference type="EMBL" id="FORI01000007">
    <property type="protein sequence ID" value="SFI89083.1"/>
    <property type="molecule type" value="Genomic_DNA"/>
</dbReference>
<gene>
    <name evidence="7" type="ORF">SAMN04487775_107236</name>
</gene>
<dbReference type="OrthoDB" id="9813147at2"/>
<keyword evidence="8" id="KW-1185">Reference proteome</keyword>
<evidence type="ECO:0000259" key="4">
    <source>
        <dbReference type="Pfam" id="PF04002"/>
    </source>
</evidence>
<sequence>MAENTVTMEIIDSEQYKRANIRFIGKPSEEIREELKKEGWFYSRNHNVWYPKNDAAAKSRNFAQHIRDTYFPTQKEEIKIITEATEKDELQVMIQNGSSLKDILSKLSDMYGENAVHEAFNEVKQNIDSAVEEKPEVEAELTEEEEIEEDSPATTESTITEDNLYPDDVNSAKTKLGDIVRETFLTLSEEEKEAGTTTEQKNTRYEKWYRPMIDEIMASVTAGDQDLIRKINDFDLNKASHKEGNSYYSEDEAFKRDVNYKLLPELYEIVQDKIRKEYDEKKIPYIVMFSSESPVFPTENKVYTVKEFNELLLKADSEFHNRREYAEKKYGSADNYWELESEDKLPEEDKGIQFGYDKTNFKFFNIPNPANPEDTFSYEPSRYDIGDGNGSVFDYVRSTCSHDEFIEALNQLEKDLYFPEVTKTQREDIDKIVAKEAKKLSKNLTEKLSAVDEAQEEYKELHKKWLIESSEAEAADKKLEDALSGVKAVYDKAMSDAFGKILNEYPYASIKSIEDSQLLQYAANEVKKMAVNELYLPSRNAQKAMNAEDYASYNSTDWAKLRKIWALFPANVNMDSYARDLLNKTIEQRNEKANTRPAEEVHDEKKPSTELTVEDLEICKKVIPPSQYNFTLELTKGEEGDFYKGKLKEIAETYRKINTDNELVNEDGTHNVGFRYFLGNTEIYISEIDSEGIGFGYNILNGDLQMSEWGSTSMDEILSIPFIEMDYHVDKDATIEEMLYKGHQEYFKEFAPKADEKAYTAETSNEQESQEPPLTVYTFSPFGYEGSLVTVETDLRRGIPAYDIVGIADSTVKESRERIRAAFKNSGLELPAERILQSLSPADLRKDSPMDVAMAVDILARKEDWRGEPVLALGELELSGNIRPTRGAHAAVTTARAAGISNIICDKTTAELLKDIHGIKILAVENLKEISEKINDKANFIETKPEVKKDNEIEFNEDYFDAAKESLANYDLKGHFDSIRAIEIAVAGKHNILQVGAPGCGKTLLQQNLIPALTPKLTEDEALSISRINSIAGLDSPNHDKLLAPFRMPHQTASIEGICGGGPNCRPGEISLAHKGTLFLDEAAEFRSSVLQMLRVPLETKSITLSRAGRTTVYPADFQLAMATNPCPCGCYGSKDKICLDSAKSIDLYWKKFSAPLIDRIEIKNFVQRDEKDERTISLEEMREQVRKAYEIQRKRGVYNSHLTPEQIDEYCKLSEPCEKYVNGIEDLSPRSRANLLKLSLTIANMDGREEILMNDLLEARELSAPMFEKPNQFKYQPENTIPVAEVQNADFRIDDETISKSQIDAAIRERKLITEPVLNGEKTGLYKAFKDFEDKGVFDVQGTQVKLSKNGGLTPTGWKQLQAAMEIYRSKKFETFRYVMIDRKTGEIADQLAITSHMPNFCNVTLPNDETLKQVISRAEEKDYLIAVCHNHPSGNTTESSFDRELTDSLDRSLRRNDGLNRFAGHIILDHDTFNLAVPNETPGKCHWKKMEPVNVEKEDRLNAEHSPSFADQSVSGTGALKEVAEKINDTENWNDNFIPVVFTNADRNITGVQYYSKNFFENESDKIRNEFQFSAMEAGAIGAFPIITDSLWNKLPEEARTSLETKLKDHIMNDAFTDAAFNKSTITEKYSIEAGRNYYSFNRDSSDRKIDVVSTWTPEVNPRLFPEEHKKQNHDIER</sequence>
<evidence type="ECO:0000313" key="7">
    <source>
        <dbReference type="EMBL" id="SFI89083.1"/>
    </source>
</evidence>
<proteinExistence type="predicted"/>
<dbReference type="PANTHER" id="PTHR32039:SF7">
    <property type="entry name" value="COMPETENCE PROTEIN COMM"/>
    <property type="match status" value="1"/>
</dbReference>
<feature type="compositionally biased region" description="Acidic residues" evidence="2">
    <location>
        <begin position="138"/>
        <end position="151"/>
    </location>
</feature>
<dbReference type="Pfam" id="PF18840">
    <property type="entry name" value="LPD25"/>
    <property type="match status" value="1"/>
</dbReference>
<feature type="compositionally biased region" description="Polar residues" evidence="2">
    <location>
        <begin position="152"/>
        <end position="161"/>
    </location>
</feature>
<dbReference type="InterPro" id="IPR025657">
    <property type="entry name" value="RadC_JAB"/>
</dbReference>
<feature type="domain" description="Magnesium chelatase ChlI-like catalytic" evidence="3">
    <location>
        <begin position="971"/>
        <end position="1172"/>
    </location>
</feature>
<evidence type="ECO:0000259" key="6">
    <source>
        <dbReference type="Pfam" id="PF18840"/>
    </source>
</evidence>
<dbReference type="PANTHER" id="PTHR32039">
    <property type="entry name" value="MAGNESIUM-CHELATASE SUBUNIT CHLI"/>
    <property type="match status" value="1"/>
</dbReference>
<dbReference type="SUPFAM" id="SSF54211">
    <property type="entry name" value="Ribosomal protein S5 domain 2-like"/>
    <property type="match status" value="1"/>
</dbReference>
<protein>
    <submittedName>
        <fullName evidence="7">Mg chelatase-related protein</fullName>
    </submittedName>
</protein>
<dbReference type="Proteomes" id="UP000182737">
    <property type="component" value="Unassembled WGS sequence"/>
</dbReference>
<feature type="domain" description="Large polyvalent protein associated" evidence="6">
    <location>
        <begin position="280"/>
        <end position="404"/>
    </location>
</feature>
<dbReference type="InterPro" id="IPR020568">
    <property type="entry name" value="Ribosomal_Su5_D2-typ_SF"/>
</dbReference>